<dbReference type="Proteomes" id="UP000280759">
    <property type="component" value="Unassembled WGS sequence"/>
</dbReference>
<organism evidence="1 2">
    <name type="scientific">Streptococcus canis</name>
    <dbReference type="NCBI Taxonomy" id="1329"/>
    <lineage>
        <taxon>Bacteria</taxon>
        <taxon>Bacillati</taxon>
        <taxon>Bacillota</taxon>
        <taxon>Bacilli</taxon>
        <taxon>Lactobacillales</taxon>
        <taxon>Streptococcaceae</taxon>
        <taxon>Streptococcus</taxon>
    </lineage>
</organism>
<dbReference type="GeneID" id="49628083"/>
<dbReference type="AlphaFoldDB" id="A0A2D4DMD9"/>
<name>A0A2D4DMD9_STRCB</name>
<dbReference type="EMBL" id="UXEP01000027">
    <property type="protein sequence ID" value="VDC43193.1"/>
    <property type="molecule type" value="Genomic_DNA"/>
</dbReference>
<dbReference type="RefSeq" id="WP_003046485.1">
    <property type="nucleotide sequence ID" value="NZ_BEWZ01000005.1"/>
</dbReference>
<gene>
    <name evidence="1" type="ORF">FMV2238Y02_16830</name>
</gene>
<evidence type="ECO:0000313" key="1">
    <source>
        <dbReference type="EMBL" id="VDC43193.1"/>
    </source>
</evidence>
<proteinExistence type="predicted"/>
<keyword evidence="2" id="KW-1185">Reference proteome</keyword>
<protein>
    <submittedName>
        <fullName evidence="1">Uncharacterized protein</fullName>
    </submittedName>
</protein>
<reference evidence="1 2" key="1">
    <citation type="submission" date="2018-10" db="EMBL/GenBank/DDBJ databases">
        <authorList>
            <consortium name="Molecular Microbiology and Infection Unit (UMMI)"/>
            <person name="Machado M."/>
        </authorList>
    </citation>
    <scope>NUCLEOTIDE SEQUENCE [LARGE SCALE GENOMIC DNA]</scope>
    <source>
        <strain evidence="1">FMV2238.02</strain>
    </source>
</reference>
<accession>A0A2D4DMD9</accession>
<evidence type="ECO:0000313" key="2">
    <source>
        <dbReference type="Proteomes" id="UP000280759"/>
    </source>
</evidence>
<dbReference type="OrthoDB" id="2236656at2"/>
<sequence>MKQIKIGIYVIIGLSILVASITLVAGLIFLMRQEMIKALIYLILTVFWLVGLVINIKLLKKWNSMSEKDSGHQDDN</sequence>